<feature type="compositionally biased region" description="Basic residues" evidence="1">
    <location>
        <begin position="284"/>
        <end position="301"/>
    </location>
</feature>
<proteinExistence type="predicted"/>
<reference evidence="2" key="1">
    <citation type="journal article" date="2014" name="Int. J. Syst. Evol. Microbiol.">
        <title>Complete genome sequence of Corynebacterium casei LMG S-19264T (=DSM 44701T), isolated from a smear-ripened cheese.</title>
        <authorList>
            <consortium name="US DOE Joint Genome Institute (JGI-PGF)"/>
            <person name="Walter F."/>
            <person name="Albersmeier A."/>
            <person name="Kalinowski J."/>
            <person name="Ruckert C."/>
        </authorList>
    </citation>
    <scope>NUCLEOTIDE SEQUENCE</scope>
    <source>
        <strain evidence="2">CGMCC 1.15085</strain>
    </source>
</reference>
<sequence length="301" mass="31885">MEQPPVAPTPGQGATGGAAGKITAAFDLLVAAFQDSRVDAAALSKDDLLDQVVATQQVLNTVWALQSARLAQAGAIEDTFTPDSRDPRGFRDPQVRHPVGAFRAPFIGSELGPRLGWTTGQAESRVSEATDAIIRTPRLFGHVGTGELEPAKLTSIHRALGRVARETTQDGTPATLDLARQVETALLGDPDHAFGPTRSRTPSPGPPSSPTAAPPHPHRQQGDRAVSECAVRTRSTGSSTNSSNTNTHHVTRISPTGNSTTNTHPPTSTCTPTCTPTNCEERHHPRRPPVAHHHHQNPAPL</sequence>
<feature type="region of interest" description="Disordered" evidence="1">
    <location>
        <begin position="188"/>
        <end position="301"/>
    </location>
</feature>
<dbReference type="AlphaFoldDB" id="A0A916WWQ1"/>
<evidence type="ECO:0000313" key="3">
    <source>
        <dbReference type="Proteomes" id="UP000636793"/>
    </source>
</evidence>
<evidence type="ECO:0000313" key="2">
    <source>
        <dbReference type="EMBL" id="GGB36502.1"/>
    </source>
</evidence>
<dbReference type="EMBL" id="BMHI01000004">
    <property type="protein sequence ID" value="GGB36502.1"/>
    <property type="molecule type" value="Genomic_DNA"/>
</dbReference>
<organism evidence="2 3">
    <name type="scientific">Flexivirga endophytica</name>
    <dbReference type="NCBI Taxonomy" id="1849103"/>
    <lineage>
        <taxon>Bacteria</taxon>
        <taxon>Bacillati</taxon>
        <taxon>Actinomycetota</taxon>
        <taxon>Actinomycetes</taxon>
        <taxon>Micrococcales</taxon>
        <taxon>Dermacoccaceae</taxon>
        <taxon>Flexivirga</taxon>
    </lineage>
</organism>
<comment type="caution">
    <text evidence="2">The sequence shown here is derived from an EMBL/GenBank/DDBJ whole genome shotgun (WGS) entry which is preliminary data.</text>
</comment>
<name>A0A916WWQ1_9MICO</name>
<evidence type="ECO:0008006" key="4">
    <source>
        <dbReference type="Google" id="ProtNLM"/>
    </source>
</evidence>
<dbReference type="RefSeq" id="WP_188837737.1">
    <property type="nucleotide sequence ID" value="NZ_BMHI01000004.1"/>
</dbReference>
<keyword evidence="3" id="KW-1185">Reference proteome</keyword>
<dbReference type="Proteomes" id="UP000636793">
    <property type="component" value="Unassembled WGS sequence"/>
</dbReference>
<evidence type="ECO:0000256" key="1">
    <source>
        <dbReference type="SAM" id="MobiDB-lite"/>
    </source>
</evidence>
<feature type="compositionally biased region" description="Low complexity" evidence="1">
    <location>
        <begin position="232"/>
        <end position="247"/>
    </location>
</feature>
<protein>
    <recommendedName>
        <fullName evidence="4">DUF222 domain-containing protein</fullName>
    </recommendedName>
</protein>
<accession>A0A916WWQ1</accession>
<feature type="compositionally biased region" description="Low complexity" evidence="1">
    <location>
        <begin position="254"/>
        <end position="278"/>
    </location>
</feature>
<feature type="compositionally biased region" description="Pro residues" evidence="1">
    <location>
        <begin position="203"/>
        <end position="215"/>
    </location>
</feature>
<reference evidence="2" key="2">
    <citation type="submission" date="2020-09" db="EMBL/GenBank/DDBJ databases">
        <authorList>
            <person name="Sun Q."/>
            <person name="Zhou Y."/>
        </authorList>
    </citation>
    <scope>NUCLEOTIDE SEQUENCE</scope>
    <source>
        <strain evidence="2">CGMCC 1.15085</strain>
    </source>
</reference>
<gene>
    <name evidence="2" type="ORF">GCM10011492_29080</name>
</gene>